<reference evidence="11 12" key="1">
    <citation type="submission" date="2016-06" db="EMBL/GenBank/DDBJ databases">
        <authorList>
            <person name="Kjaerup R.B."/>
            <person name="Dalgaard T.S."/>
            <person name="Juul-Madsen H.R."/>
        </authorList>
    </citation>
    <scope>NUCLEOTIDE SEQUENCE [LARGE SCALE GENOMIC DNA]</scope>
    <source>
        <strain evidence="11 12">Pb300</strain>
    </source>
</reference>
<dbReference type="InterPro" id="IPR028389">
    <property type="entry name" value="POT1"/>
</dbReference>
<organism evidence="11 12">
    <name type="scientific">Paracoccidioides brasiliensis</name>
    <dbReference type="NCBI Taxonomy" id="121759"/>
    <lineage>
        <taxon>Eukaryota</taxon>
        <taxon>Fungi</taxon>
        <taxon>Dikarya</taxon>
        <taxon>Ascomycota</taxon>
        <taxon>Pezizomycotina</taxon>
        <taxon>Eurotiomycetes</taxon>
        <taxon>Eurotiomycetidae</taxon>
        <taxon>Onygenales</taxon>
        <taxon>Ajellomycetaceae</taxon>
        <taxon>Paracoccidioides</taxon>
    </lineage>
</organism>
<evidence type="ECO:0000256" key="4">
    <source>
        <dbReference type="ARBA" id="ARBA00015253"/>
    </source>
</evidence>
<dbReference type="InterPro" id="IPR012340">
    <property type="entry name" value="NA-bd_OB-fold"/>
</dbReference>
<keyword evidence="7" id="KW-0238">DNA-binding</keyword>
<dbReference type="AlphaFoldDB" id="A0A1D2J9P1"/>
<dbReference type="PANTHER" id="PTHR14513:SF0">
    <property type="entry name" value="PROTECTION OF TELOMERES PROTEIN 1"/>
    <property type="match status" value="1"/>
</dbReference>
<dbReference type="VEuPathDB" id="FungiDB:PADG_01112"/>
<dbReference type="GO" id="GO:0010521">
    <property type="term" value="F:telomerase inhibitor activity"/>
    <property type="evidence" value="ECO:0007669"/>
    <property type="project" value="TreeGrafter"/>
</dbReference>
<comment type="caution">
    <text evidence="11">The sequence shown here is derived from an EMBL/GenBank/DDBJ whole genome shotgun (WGS) entry which is preliminary data.</text>
</comment>
<dbReference type="SUPFAM" id="SSF50249">
    <property type="entry name" value="Nucleic acid-binding proteins"/>
    <property type="match status" value="2"/>
</dbReference>
<evidence type="ECO:0000313" key="11">
    <source>
        <dbReference type="EMBL" id="ODH21532.1"/>
    </source>
</evidence>
<evidence type="ECO:0000256" key="5">
    <source>
        <dbReference type="ARBA" id="ARBA00022454"/>
    </source>
</evidence>
<evidence type="ECO:0000256" key="9">
    <source>
        <dbReference type="SAM" id="MobiDB-lite"/>
    </source>
</evidence>
<dbReference type="EMBL" id="LZYO01000261">
    <property type="protein sequence ID" value="ODH21532.1"/>
    <property type="molecule type" value="Genomic_DNA"/>
</dbReference>
<keyword evidence="5" id="KW-0158">Chromosome</keyword>
<evidence type="ECO:0000256" key="1">
    <source>
        <dbReference type="ARBA" id="ARBA00004123"/>
    </source>
</evidence>
<dbReference type="VEuPathDB" id="FungiDB:PABG_02672"/>
<evidence type="ECO:0000313" key="12">
    <source>
        <dbReference type="Proteomes" id="UP000242814"/>
    </source>
</evidence>
<feature type="region of interest" description="Disordered" evidence="9">
    <location>
        <begin position="349"/>
        <end position="400"/>
    </location>
</feature>
<dbReference type="FunFam" id="2.40.50.140:FF:000303">
    <property type="entry name" value="Protection of telomeres protein 1"/>
    <property type="match status" value="1"/>
</dbReference>
<dbReference type="GO" id="GO:0098505">
    <property type="term" value="F:G-rich strand telomeric DNA binding"/>
    <property type="evidence" value="ECO:0007669"/>
    <property type="project" value="TreeGrafter"/>
</dbReference>
<proteinExistence type="inferred from homology"/>
<dbReference type="InterPro" id="IPR032042">
    <property type="entry name" value="POT1PC"/>
</dbReference>
<dbReference type="GO" id="GO:0032210">
    <property type="term" value="P:regulation of telomere maintenance via telomerase"/>
    <property type="evidence" value="ECO:0007669"/>
    <property type="project" value="TreeGrafter"/>
</dbReference>
<evidence type="ECO:0000259" key="10">
    <source>
        <dbReference type="SMART" id="SM00976"/>
    </source>
</evidence>
<keyword evidence="6" id="KW-0779">Telomere</keyword>
<dbReference type="GO" id="GO:0000783">
    <property type="term" value="C:nuclear telomere cap complex"/>
    <property type="evidence" value="ECO:0007669"/>
    <property type="project" value="TreeGrafter"/>
</dbReference>
<sequence length="665" mass="75574">MAPSLPVGFDDIQTAQSKWDRLVNVIAVVVDALAPKPSGGSSYVSTFTLKDNDFSSAAWNGLKIRYFNNNETHVPAPQHGDVVLLRQIRIRTYQAATVGLCTQNDFVPWVIFQKAPNPRLSPQISMHPNTQKLTATEKSYAFTLIGAGSSMPTGQPFKISAAAAAAPSRSNISKPPTSRGRRKFSLIKDISCGTFVDLVVEVVKTYPEDYQRFLLYVTDYTQNKQLYNYVSEGGGSRDGDEYGYTSRPKRDWPGPFGQMSLQVTLWEPHSHYARQNIKENDLVLLQNVNVKIGRMSGAMEGSLHTDRHYPEKVRVIPINDNDSEDDVKQLVRRKLEYWRRIRAEKSKLEGKNFKKRKASDNNEQPQHMSKMARKQLAQQKRREQEKLDKQSRREDDQPEIEMSFQAKRDQLNPYIRANNPAIPCRSISDILSNESHTNVSPDGIEYRLPFQNLRYKASVRVVDFFPPKLEDFAVQYDAHRAVLSDTDGSMVSDSDEEINSDSARISRRKRWEWRFCLLVEDAGPGMHYNRNAKRERMKLFVTGHDAECLLCLDPVNLRKNPGALSDLREKLFILWGDLEERKSANNATEINANVNINNTDTDKQVSASTKPFICCIKEFGVRNSSAIRSSADEEMEVDDRSGSESGSGSAFGWERRFRMFGTTIM</sequence>
<comment type="subcellular location">
    <subcellularLocation>
        <location evidence="2">Chromosome</location>
        <location evidence="2">Telomere</location>
    </subcellularLocation>
    <subcellularLocation>
        <location evidence="1">Nucleus</location>
    </subcellularLocation>
</comment>
<accession>A0A1D2J9P1</accession>
<dbReference type="VEuPathDB" id="FungiDB:PADG_11211"/>
<dbReference type="CDD" id="cd04497">
    <property type="entry name" value="hPOT1_OB1_like"/>
    <property type="match status" value="1"/>
</dbReference>
<dbReference type="SMART" id="SM00976">
    <property type="entry name" value="Telo_bind"/>
    <property type="match status" value="1"/>
</dbReference>
<dbReference type="GO" id="GO:0016233">
    <property type="term" value="P:telomere capping"/>
    <property type="evidence" value="ECO:0007669"/>
    <property type="project" value="TreeGrafter"/>
</dbReference>
<evidence type="ECO:0000256" key="2">
    <source>
        <dbReference type="ARBA" id="ARBA00004574"/>
    </source>
</evidence>
<feature type="domain" description="Telomeric single stranded DNA binding POT1/Cdc13" evidence="10">
    <location>
        <begin position="9"/>
        <end position="149"/>
    </location>
</feature>
<evidence type="ECO:0000256" key="3">
    <source>
        <dbReference type="ARBA" id="ARBA00008442"/>
    </source>
</evidence>
<comment type="similarity">
    <text evidence="3">Belongs to the telombin family.</text>
</comment>
<dbReference type="PANTHER" id="PTHR14513">
    <property type="entry name" value="PROTECTION OF TELOMERES 1"/>
    <property type="match status" value="1"/>
</dbReference>
<name>A0A1D2J9P1_PARBR</name>
<protein>
    <recommendedName>
        <fullName evidence="4">Protection of telomeres protein 1</fullName>
    </recommendedName>
</protein>
<dbReference type="Pfam" id="PF02765">
    <property type="entry name" value="POT1"/>
    <property type="match status" value="1"/>
</dbReference>
<gene>
    <name evidence="11" type="ORF">ACO22_05653</name>
</gene>
<dbReference type="InterPro" id="IPR011564">
    <property type="entry name" value="Telomer_end-bd_POT1/Cdc13"/>
</dbReference>
<evidence type="ECO:0000256" key="7">
    <source>
        <dbReference type="ARBA" id="ARBA00023125"/>
    </source>
</evidence>
<keyword evidence="8" id="KW-0539">Nucleus</keyword>
<feature type="compositionally biased region" description="Basic and acidic residues" evidence="9">
    <location>
        <begin position="380"/>
        <end position="395"/>
    </location>
</feature>
<dbReference type="Proteomes" id="UP000242814">
    <property type="component" value="Unassembled WGS sequence"/>
</dbReference>
<evidence type="ECO:0000256" key="8">
    <source>
        <dbReference type="ARBA" id="ARBA00023242"/>
    </source>
</evidence>
<dbReference type="Pfam" id="PF16686">
    <property type="entry name" value="POT1PC"/>
    <property type="match status" value="1"/>
</dbReference>
<dbReference type="Gene3D" id="2.40.50.140">
    <property type="entry name" value="Nucleic acid-binding proteins"/>
    <property type="match status" value="2"/>
</dbReference>
<evidence type="ECO:0000256" key="6">
    <source>
        <dbReference type="ARBA" id="ARBA00022895"/>
    </source>
</evidence>